<feature type="binding site" evidence="12">
    <location>
        <position position="539"/>
    </location>
    <ligand>
        <name>Zn(2+)</name>
        <dbReference type="ChEBI" id="CHEBI:29105"/>
        <label>2</label>
    </ligand>
</feature>
<keyword evidence="1 12" id="KW-0639">Primosome</keyword>
<evidence type="ECO:0000256" key="8">
    <source>
        <dbReference type="ARBA" id="ARBA00022840"/>
    </source>
</evidence>
<dbReference type="CDD" id="cd18804">
    <property type="entry name" value="SF2_C_priA"/>
    <property type="match status" value="1"/>
</dbReference>
<dbReference type="PANTHER" id="PTHR30580:SF0">
    <property type="entry name" value="PRIMOSOMAL PROTEIN N"/>
    <property type="match status" value="1"/>
</dbReference>
<keyword evidence="9 12" id="KW-0238">DNA-binding</keyword>
<comment type="function">
    <text evidence="12">Initiates the restart of stalled replication forks, which reloads the replicative helicase on sites other than the origin of replication. Recognizes and binds to abandoned replication forks and remodels them to uncover a helicase loading site. Promotes assembly of the primosome at these replication forks.</text>
</comment>
<dbReference type="PANTHER" id="PTHR30580">
    <property type="entry name" value="PRIMOSOMAL PROTEIN N"/>
    <property type="match status" value="1"/>
</dbReference>
<dbReference type="AlphaFoldDB" id="A0A401G237"/>
<dbReference type="Pfam" id="PF00270">
    <property type="entry name" value="DEAD"/>
    <property type="match status" value="1"/>
</dbReference>
<dbReference type="GO" id="GO:0016887">
    <property type="term" value="F:ATP hydrolysis activity"/>
    <property type="evidence" value="ECO:0007669"/>
    <property type="project" value="RHEA"/>
</dbReference>
<dbReference type="InterPro" id="IPR001650">
    <property type="entry name" value="Helicase_C-like"/>
</dbReference>
<dbReference type="InterPro" id="IPR027417">
    <property type="entry name" value="P-loop_NTPase"/>
</dbReference>
<keyword evidence="6 12" id="KW-0347">Helicase</keyword>
<dbReference type="InterPro" id="IPR040498">
    <property type="entry name" value="PriA_CRR"/>
</dbReference>
<keyword evidence="4 12" id="KW-0547">Nucleotide-binding</keyword>
<comment type="similarity">
    <text evidence="12">Belongs to the helicase family. PriA subfamily.</text>
</comment>
<gene>
    <name evidence="12" type="primary">priA</name>
    <name evidence="14" type="ORF">DENIS_4278</name>
</gene>
<keyword evidence="7 12" id="KW-0862">Zinc</keyword>
<evidence type="ECO:0000256" key="12">
    <source>
        <dbReference type="HAMAP-Rule" id="MF_00983"/>
    </source>
</evidence>
<dbReference type="Pfam" id="PF00271">
    <property type="entry name" value="Helicase_C"/>
    <property type="match status" value="1"/>
</dbReference>
<dbReference type="InterPro" id="IPR014001">
    <property type="entry name" value="Helicase_ATP-bd"/>
</dbReference>
<feature type="binding site" evidence="12">
    <location>
        <position position="555"/>
    </location>
    <ligand>
        <name>Zn(2+)</name>
        <dbReference type="ChEBI" id="CHEBI:29105"/>
        <label>1</label>
    </ligand>
</feature>
<evidence type="ECO:0000313" key="15">
    <source>
        <dbReference type="Proteomes" id="UP000288096"/>
    </source>
</evidence>
<comment type="catalytic activity">
    <reaction evidence="12">
        <text>Couples ATP hydrolysis with the unwinding of duplex DNA by translocating in the 3'-5' direction.</text>
        <dbReference type="EC" id="5.6.2.4"/>
    </reaction>
</comment>
<dbReference type="SMART" id="SM00490">
    <property type="entry name" value="HELICc"/>
    <property type="match status" value="1"/>
</dbReference>
<feature type="binding site" evidence="12">
    <location>
        <position position="524"/>
    </location>
    <ligand>
        <name>Zn(2+)</name>
        <dbReference type="ChEBI" id="CHEBI:29105"/>
        <label>2</label>
    </ligand>
</feature>
<dbReference type="Gene3D" id="3.40.1440.60">
    <property type="entry name" value="PriA, 3(prime) DNA-binding domain"/>
    <property type="match status" value="1"/>
</dbReference>
<keyword evidence="10 12" id="KW-0413">Isomerase</keyword>
<dbReference type="InterPro" id="IPR041222">
    <property type="entry name" value="PriA_3primeBD"/>
</dbReference>
<evidence type="ECO:0000256" key="7">
    <source>
        <dbReference type="ARBA" id="ARBA00022833"/>
    </source>
</evidence>
<feature type="domain" description="Helicase ATP-binding" evidence="13">
    <location>
        <begin position="283"/>
        <end position="449"/>
    </location>
</feature>
<keyword evidence="8 12" id="KW-0067">ATP-binding</keyword>
<dbReference type="SUPFAM" id="SSF52540">
    <property type="entry name" value="P-loop containing nucleoside triphosphate hydrolases"/>
    <property type="match status" value="1"/>
</dbReference>
<reference evidence="15" key="2">
    <citation type="submission" date="2019-01" db="EMBL/GenBank/DDBJ databases">
        <title>Genome sequence of Desulfonema ishimotonii strain Tokyo 01.</title>
        <authorList>
            <person name="Fukui M."/>
        </authorList>
    </citation>
    <scope>NUCLEOTIDE SEQUENCE [LARGE SCALE GENOMIC DNA]</scope>
    <source>
        <strain evidence="15">Tokyo 01</strain>
    </source>
</reference>
<evidence type="ECO:0000256" key="4">
    <source>
        <dbReference type="ARBA" id="ARBA00022741"/>
    </source>
</evidence>
<dbReference type="InterPro" id="IPR011545">
    <property type="entry name" value="DEAD/DEAH_box_helicase_dom"/>
</dbReference>
<dbReference type="GO" id="GO:0006269">
    <property type="term" value="P:DNA replication, synthesis of primer"/>
    <property type="evidence" value="ECO:0007669"/>
    <property type="project" value="UniProtKB-KW"/>
</dbReference>
<organism evidence="14 15">
    <name type="scientific">Desulfonema ishimotonii</name>
    <dbReference type="NCBI Taxonomy" id="45657"/>
    <lineage>
        <taxon>Bacteria</taxon>
        <taxon>Pseudomonadati</taxon>
        <taxon>Thermodesulfobacteriota</taxon>
        <taxon>Desulfobacteria</taxon>
        <taxon>Desulfobacterales</taxon>
        <taxon>Desulfococcaceae</taxon>
        <taxon>Desulfonema</taxon>
    </lineage>
</organism>
<dbReference type="EMBL" id="BEXT01000001">
    <property type="protein sequence ID" value="GBC63284.1"/>
    <property type="molecule type" value="Genomic_DNA"/>
</dbReference>
<dbReference type="Pfam" id="PF18319">
    <property type="entry name" value="Zn_ribbon_PriA"/>
    <property type="match status" value="1"/>
</dbReference>
<dbReference type="Pfam" id="PF17764">
    <property type="entry name" value="PriA_3primeBD"/>
    <property type="match status" value="1"/>
</dbReference>
<proteinExistence type="inferred from homology"/>
<dbReference type="GO" id="GO:1990077">
    <property type="term" value="C:primosome complex"/>
    <property type="evidence" value="ECO:0007669"/>
    <property type="project" value="UniProtKB-UniRule"/>
</dbReference>
<dbReference type="InterPro" id="IPR041236">
    <property type="entry name" value="PriA_C"/>
</dbReference>
<dbReference type="GO" id="GO:0043138">
    <property type="term" value="F:3'-5' DNA helicase activity"/>
    <property type="evidence" value="ECO:0007669"/>
    <property type="project" value="UniProtKB-EC"/>
</dbReference>
<evidence type="ECO:0000256" key="5">
    <source>
        <dbReference type="ARBA" id="ARBA00022801"/>
    </source>
</evidence>
<dbReference type="Proteomes" id="UP000288096">
    <property type="component" value="Unassembled WGS sequence"/>
</dbReference>
<comment type="cofactor">
    <cofactor evidence="12">
        <name>Zn(2+)</name>
        <dbReference type="ChEBI" id="CHEBI:29105"/>
    </cofactor>
    <text evidence="12">Binds 2 zinc ions per subunit.</text>
</comment>
<dbReference type="GO" id="GO:0006310">
    <property type="term" value="P:DNA recombination"/>
    <property type="evidence" value="ECO:0007669"/>
    <property type="project" value="InterPro"/>
</dbReference>
<dbReference type="OrthoDB" id="9759544at2"/>
<dbReference type="NCBIfam" id="TIGR00595">
    <property type="entry name" value="priA"/>
    <property type="match status" value="1"/>
</dbReference>
<protein>
    <recommendedName>
        <fullName evidence="12">Replication restart protein PriA</fullName>
    </recommendedName>
    <alternativeName>
        <fullName evidence="12">ATP-dependent DNA helicase PriA</fullName>
        <ecNumber evidence="12">5.6.2.4</ecNumber>
    </alternativeName>
    <alternativeName>
        <fullName evidence="12">DNA 3'-5' helicase PriA</fullName>
    </alternativeName>
</protein>
<dbReference type="HAMAP" id="MF_00983">
    <property type="entry name" value="PriA"/>
    <property type="match status" value="1"/>
</dbReference>
<dbReference type="SMART" id="SM00487">
    <property type="entry name" value="DEXDc"/>
    <property type="match status" value="1"/>
</dbReference>
<reference evidence="15" key="1">
    <citation type="submission" date="2017-11" db="EMBL/GenBank/DDBJ databases">
        <authorList>
            <person name="Watanabe M."/>
            <person name="Kojima H."/>
        </authorList>
    </citation>
    <scope>NUCLEOTIDE SEQUENCE [LARGE SCALE GENOMIC DNA]</scope>
    <source>
        <strain evidence="15">Tokyo 01</strain>
    </source>
</reference>
<feature type="binding site" evidence="12">
    <location>
        <position position="515"/>
    </location>
    <ligand>
        <name>Zn(2+)</name>
        <dbReference type="ChEBI" id="CHEBI:29105"/>
        <label>1</label>
    </ligand>
</feature>
<evidence type="ECO:0000256" key="6">
    <source>
        <dbReference type="ARBA" id="ARBA00022806"/>
    </source>
</evidence>
<comment type="catalytic activity">
    <reaction evidence="11 12">
        <text>ATP + H2O = ADP + phosphate + H(+)</text>
        <dbReference type="Rhea" id="RHEA:13065"/>
        <dbReference type="ChEBI" id="CHEBI:15377"/>
        <dbReference type="ChEBI" id="CHEBI:15378"/>
        <dbReference type="ChEBI" id="CHEBI:30616"/>
        <dbReference type="ChEBI" id="CHEBI:43474"/>
        <dbReference type="ChEBI" id="CHEBI:456216"/>
        <dbReference type="EC" id="5.6.2.4"/>
    </reaction>
</comment>
<dbReference type="PROSITE" id="PS51192">
    <property type="entry name" value="HELICASE_ATP_BIND_1"/>
    <property type="match status" value="1"/>
</dbReference>
<dbReference type="EC" id="5.6.2.4" evidence="12"/>
<evidence type="ECO:0000313" key="14">
    <source>
        <dbReference type="EMBL" id="GBC63284.1"/>
    </source>
</evidence>
<dbReference type="Pfam" id="PF18074">
    <property type="entry name" value="PriA_C"/>
    <property type="match status" value="1"/>
</dbReference>
<keyword evidence="5 12" id="KW-0378">Hydrolase</keyword>
<evidence type="ECO:0000256" key="3">
    <source>
        <dbReference type="ARBA" id="ARBA00022723"/>
    </source>
</evidence>
<evidence type="ECO:0000256" key="10">
    <source>
        <dbReference type="ARBA" id="ARBA00023235"/>
    </source>
</evidence>
<comment type="subunit">
    <text evidence="12">Component of the replication restart primosome.</text>
</comment>
<feature type="binding site" evidence="12">
    <location>
        <position position="512"/>
    </location>
    <ligand>
        <name>Zn(2+)</name>
        <dbReference type="ChEBI" id="CHEBI:29105"/>
        <label>1</label>
    </ligand>
</feature>
<feature type="binding site" evidence="12">
    <location>
        <position position="552"/>
    </location>
    <ligand>
        <name>Zn(2+)</name>
        <dbReference type="ChEBI" id="CHEBI:29105"/>
        <label>1</label>
    </ligand>
</feature>
<dbReference type="GO" id="GO:0006302">
    <property type="term" value="P:double-strand break repair"/>
    <property type="evidence" value="ECO:0007669"/>
    <property type="project" value="InterPro"/>
</dbReference>
<evidence type="ECO:0000256" key="11">
    <source>
        <dbReference type="ARBA" id="ARBA00048988"/>
    </source>
</evidence>
<dbReference type="CDD" id="cd17929">
    <property type="entry name" value="DEXHc_priA"/>
    <property type="match status" value="1"/>
</dbReference>
<feature type="binding site" evidence="12">
    <location>
        <position position="542"/>
    </location>
    <ligand>
        <name>Zn(2+)</name>
        <dbReference type="ChEBI" id="CHEBI:29105"/>
        <label>2</label>
    </ligand>
</feature>
<dbReference type="FunFam" id="3.40.50.300:FF:000489">
    <property type="entry name" value="Primosome assembly protein PriA"/>
    <property type="match status" value="1"/>
</dbReference>
<comment type="caution">
    <text evidence="14">The sequence shown here is derived from an EMBL/GenBank/DDBJ whole genome shotgun (WGS) entry which is preliminary data.</text>
</comment>
<accession>A0A401G237</accession>
<dbReference type="GO" id="GO:0003677">
    <property type="term" value="F:DNA binding"/>
    <property type="evidence" value="ECO:0007669"/>
    <property type="project" value="UniProtKB-UniRule"/>
</dbReference>
<evidence type="ECO:0000259" key="13">
    <source>
        <dbReference type="PROSITE" id="PS51192"/>
    </source>
</evidence>
<feature type="binding site" evidence="12">
    <location>
        <position position="521"/>
    </location>
    <ligand>
        <name>Zn(2+)</name>
        <dbReference type="ChEBI" id="CHEBI:29105"/>
        <label>2</label>
    </ligand>
</feature>
<keyword evidence="15" id="KW-1185">Reference proteome</keyword>
<dbReference type="GO" id="GO:0006270">
    <property type="term" value="P:DNA replication initiation"/>
    <property type="evidence" value="ECO:0007669"/>
    <property type="project" value="TreeGrafter"/>
</dbReference>
<sequence length="812" mass="90012">MTTPSQYIEVAIALPVDKTFTYAATPPLSHLICPGKRVLVPFRRRRVTGYVLGPAPPPRDYTAKAVLDVPDPSPLFPVEMIRFFRWVADYYLYPLGEVIRCALPGGLNRSDIETLSLTDAGRGACTSAILTPPEQEILRYLGKGPCKPGSLRRHMGSAMPAALLRMFERRGWVARERIAGRDQARQRTERYVAPGDGEMAGDSVSAPRKKILSVLRERGEVPLRALKEQVPTAAGLVRAMAQAGQVILSEKPVYRDPFGEPIRPDTPPKLTPEQAGIIGTVLENLDGGFSAWLLAGVTGSGKTEVYMRLARAVTDRDLPVVVLVPEIALISQMERRFRARFGEQVAVLHSGLSAGERYDQWLRILNGEARIIIGARSAIFAPCRRIGMIIVDEEHDTSYKQGADLLYNARDLAVVRARQLGGVALLGSATPSVQSFYNVKIRKFRELRLTRRVEKRPLPHISVVDLRQHRDVRGARRFITPPLHQAMKTALERREQVLIFLNRRGFASFPVCADCGAAVRCNHCDITLTLHRLASAYKCHYCGFTRPAPGACSACGSPNIKLLGMGTEKVEKAVNALFPEARVARMDRDTTTRKGSILKILKGLKNGAIDVLIGTQMVAKGHDFPNITVVGIICADLSLSMPDFRAGERTFQLLAQVAGRAGRGDVPGQVILQTYMPDHFSIMAARAQDFRAFYKTEIGFRKALGYPPESRLIQIRISGKDEEKTGDAARTLGLFCRDLRGRDTVYAAVEVLGPIESPISRIEDRYRWQMLLKGRNVSALRRFTRQMVSENAALFSHPKISVIVDVDPFFMS</sequence>
<name>A0A401G237_9BACT</name>
<dbReference type="GO" id="GO:0005524">
    <property type="term" value="F:ATP binding"/>
    <property type="evidence" value="ECO:0007669"/>
    <property type="project" value="UniProtKB-UniRule"/>
</dbReference>
<evidence type="ECO:0000256" key="9">
    <source>
        <dbReference type="ARBA" id="ARBA00023125"/>
    </source>
</evidence>
<keyword evidence="3 12" id="KW-0479">Metal-binding</keyword>
<dbReference type="GO" id="GO:0008270">
    <property type="term" value="F:zinc ion binding"/>
    <property type="evidence" value="ECO:0007669"/>
    <property type="project" value="UniProtKB-UniRule"/>
</dbReference>
<dbReference type="InterPro" id="IPR042115">
    <property type="entry name" value="PriA_3primeBD_sf"/>
</dbReference>
<keyword evidence="2 12" id="KW-0235">DNA replication</keyword>
<evidence type="ECO:0000256" key="1">
    <source>
        <dbReference type="ARBA" id="ARBA00022515"/>
    </source>
</evidence>
<dbReference type="RefSeq" id="WP_124330371.1">
    <property type="nucleotide sequence ID" value="NZ_BEXT01000001.1"/>
</dbReference>
<dbReference type="InterPro" id="IPR005259">
    <property type="entry name" value="PriA"/>
</dbReference>
<evidence type="ECO:0000256" key="2">
    <source>
        <dbReference type="ARBA" id="ARBA00022705"/>
    </source>
</evidence>
<dbReference type="Gene3D" id="3.40.50.300">
    <property type="entry name" value="P-loop containing nucleotide triphosphate hydrolases"/>
    <property type="match status" value="2"/>
</dbReference>